<dbReference type="HOGENOM" id="CLU_2753271_0_0_5"/>
<reference evidence="1" key="1">
    <citation type="submission" date="2008-04" db="EMBL/GenBank/DDBJ databases">
        <title>Complete sequence of chromosome of Methylobacterium populi BJ001.</title>
        <authorList>
            <consortium name="US DOE Joint Genome Institute"/>
            <person name="Copeland A."/>
            <person name="Lucas S."/>
            <person name="Lapidus A."/>
            <person name="Glavina del Rio T."/>
            <person name="Dalin E."/>
            <person name="Tice H."/>
            <person name="Bruce D."/>
            <person name="Goodwin L."/>
            <person name="Pitluck S."/>
            <person name="Chertkov O."/>
            <person name="Brettin T."/>
            <person name="Detter J.C."/>
            <person name="Han C."/>
            <person name="Kuske C.R."/>
            <person name="Schmutz J."/>
            <person name="Larimer F."/>
            <person name="Land M."/>
            <person name="Hauser L."/>
            <person name="Kyrpides N."/>
            <person name="Mikhailova N."/>
            <person name="Marx C."/>
            <person name="Richardson P."/>
        </authorList>
    </citation>
    <scope>NUCLEOTIDE SEQUENCE [LARGE SCALE GENOMIC DNA]</scope>
    <source>
        <strain evidence="1">BJ001</strain>
    </source>
</reference>
<evidence type="ECO:0000313" key="1">
    <source>
        <dbReference type="EMBL" id="ACB80243.1"/>
    </source>
</evidence>
<proteinExistence type="predicted"/>
<dbReference type="EMBL" id="CP001029">
    <property type="protein sequence ID" value="ACB80243.1"/>
    <property type="molecule type" value="Genomic_DNA"/>
</dbReference>
<dbReference type="AlphaFoldDB" id="B1ZLG2"/>
<dbReference type="KEGG" id="mpo:Mpop_2081"/>
<accession>B1ZLG2</accession>
<organism evidence="1 2">
    <name type="scientific">Methylorubrum populi (strain ATCC BAA-705 / NCIMB 13946 / BJ001)</name>
    <name type="common">Methylobacterium populi</name>
    <dbReference type="NCBI Taxonomy" id="441620"/>
    <lineage>
        <taxon>Bacteria</taxon>
        <taxon>Pseudomonadati</taxon>
        <taxon>Pseudomonadota</taxon>
        <taxon>Alphaproteobacteria</taxon>
        <taxon>Hyphomicrobiales</taxon>
        <taxon>Methylobacteriaceae</taxon>
        <taxon>Methylorubrum</taxon>
    </lineage>
</organism>
<protein>
    <submittedName>
        <fullName evidence="1">Uncharacterized protein</fullName>
    </submittedName>
</protein>
<evidence type="ECO:0000313" key="2">
    <source>
        <dbReference type="Proteomes" id="UP000007136"/>
    </source>
</evidence>
<dbReference type="STRING" id="441620.Mpop_2081"/>
<name>B1ZLG2_METPB</name>
<dbReference type="Proteomes" id="UP000007136">
    <property type="component" value="Chromosome"/>
</dbReference>
<gene>
    <name evidence="1" type="ordered locus">Mpop_2081</name>
</gene>
<sequence>MFRAKKGSVFAGRVPGRSLATGVFSEVTAPGFGQARTMERSVFEKAVRSANTVLRTAKSTGSDAADERRK</sequence>